<feature type="coiled-coil region" evidence="6">
    <location>
        <begin position="216"/>
        <end position="279"/>
    </location>
</feature>
<dbReference type="PANTHER" id="PTHR25462">
    <property type="entry name" value="BONUS, ISOFORM C-RELATED"/>
    <property type="match status" value="1"/>
</dbReference>
<dbReference type="RefSeq" id="XP_030835063.1">
    <property type="nucleotide sequence ID" value="XM_030979203.1"/>
</dbReference>
<protein>
    <submittedName>
        <fullName evidence="9">Uncharacterized protein</fullName>
    </submittedName>
</protein>
<dbReference type="SUPFAM" id="SSF101898">
    <property type="entry name" value="NHL repeat"/>
    <property type="match status" value="1"/>
</dbReference>
<dbReference type="GO" id="GO:0008270">
    <property type="term" value="F:zinc ion binding"/>
    <property type="evidence" value="ECO:0007669"/>
    <property type="project" value="UniProtKB-KW"/>
</dbReference>
<evidence type="ECO:0000313" key="9">
    <source>
        <dbReference type="EnsemblMetazoa" id="XP_030835063"/>
    </source>
</evidence>
<dbReference type="InterPro" id="IPR000315">
    <property type="entry name" value="Znf_B-box"/>
</dbReference>
<evidence type="ECO:0000256" key="1">
    <source>
        <dbReference type="ARBA" id="ARBA00022553"/>
    </source>
</evidence>
<dbReference type="AlphaFoldDB" id="A0A7M7NG30"/>
<evidence type="ECO:0000313" key="10">
    <source>
        <dbReference type="Proteomes" id="UP000007110"/>
    </source>
</evidence>
<dbReference type="Gene3D" id="3.30.40.10">
    <property type="entry name" value="Zinc/RING finger domain, C3HC4 (zinc finger)"/>
    <property type="match status" value="1"/>
</dbReference>
<keyword evidence="2" id="KW-0479">Metal-binding</keyword>
<keyword evidence="10" id="KW-1185">Reference proteome</keyword>
<proteinExistence type="predicted"/>
<evidence type="ECO:0000256" key="4">
    <source>
        <dbReference type="ARBA" id="ARBA00022833"/>
    </source>
</evidence>
<dbReference type="GO" id="GO:0061630">
    <property type="term" value="F:ubiquitin protein ligase activity"/>
    <property type="evidence" value="ECO:0000318"/>
    <property type="project" value="GO_Central"/>
</dbReference>
<evidence type="ECO:0000256" key="6">
    <source>
        <dbReference type="SAM" id="Coils"/>
    </source>
</evidence>
<dbReference type="OMA" id="SMELICE"/>
<dbReference type="FunCoup" id="A0A7M7NG30">
    <property type="interactions" value="846"/>
</dbReference>
<reference evidence="10" key="1">
    <citation type="submission" date="2015-02" db="EMBL/GenBank/DDBJ databases">
        <title>Genome sequencing for Strongylocentrotus purpuratus.</title>
        <authorList>
            <person name="Murali S."/>
            <person name="Liu Y."/>
            <person name="Vee V."/>
            <person name="English A."/>
            <person name="Wang M."/>
            <person name="Skinner E."/>
            <person name="Han Y."/>
            <person name="Muzny D.M."/>
            <person name="Worley K.C."/>
            <person name="Gibbs R.A."/>
        </authorList>
    </citation>
    <scope>NUCLEOTIDE SEQUENCE</scope>
</reference>
<organism evidence="9 10">
    <name type="scientific">Strongylocentrotus purpuratus</name>
    <name type="common">Purple sea urchin</name>
    <dbReference type="NCBI Taxonomy" id="7668"/>
    <lineage>
        <taxon>Eukaryota</taxon>
        <taxon>Metazoa</taxon>
        <taxon>Echinodermata</taxon>
        <taxon>Eleutherozoa</taxon>
        <taxon>Echinozoa</taxon>
        <taxon>Echinoidea</taxon>
        <taxon>Euechinoidea</taxon>
        <taxon>Echinacea</taxon>
        <taxon>Camarodonta</taxon>
        <taxon>Echinidea</taxon>
        <taxon>Strongylocentrotidae</taxon>
        <taxon>Strongylocentrotus</taxon>
    </lineage>
</organism>
<dbReference type="InterPro" id="IPR001841">
    <property type="entry name" value="Znf_RING"/>
</dbReference>
<dbReference type="SUPFAM" id="SSF57845">
    <property type="entry name" value="B-box zinc-binding domain"/>
    <property type="match status" value="1"/>
</dbReference>
<feature type="domain" description="B box-type" evidence="8">
    <location>
        <begin position="160"/>
        <end position="201"/>
    </location>
</feature>
<evidence type="ECO:0000256" key="2">
    <source>
        <dbReference type="ARBA" id="ARBA00022723"/>
    </source>
</evidence>
<dbReference type="PANTHER" id="PTHR25462:SF229">
    <property type="entry name" value="TRANSCRIPTION INTERMEDIARY FACTOR 1-BETA"/>
    <property type="match status" value="1"/>
</dbReference>
<dbReference type="Proteomes" id="UP000007110">
    <property type="component" value="Unassembled WGS sequence"/>
</dbReference>
<dbReference type="KEGG" id="spu:115921602"/>
<dbReference type="GeneID" id="115921602"/>
<dbReference type="CDD" id="cd19756">
    <property type="entry name" value="Bbox2"/>
    <property type="match status" value="1"/>
</dbReference>
<dbReference type="InterPro" id="IPR017907">
    <property type="entry name" value="Znf_RING_CS"/>
</dbReference>
<dbReference type="InterPro" id="IPR027370">
    <property type="entry name" value="Znf-RING_euk"/>
</dbReference>
<dbReference type="Gene3D" id="3.30.160.60">
    <property type="entry name" value="Classic Zinc Finger"/>
    <property type="match status" value="1"/>
</dbReference>
<dbReference type="EnsemblMetazoa" id="XM_030979203">
    <property type="protein sequence ID" value="XP_030835063"/>
    <property type="gene ID" value="LOC115921602"/>
</dbReference>
<dbReference type="SUPFAM" id="SSF57850">
    <property type="entry name" value="RING/U-box"/>
    <property type="match status" value="1"/>
</dbReference>
<feature type="domain" description="RING-type" evidence="7">
    <location>
        <begin position="19"/>
        <end position="63"/>
    </location>
</feature>
<reference evidence="9" key="2">
    <citation type="submission" date="2021-01" db="UniProtKB">
        <authorList>
            <consortium name="EnsemblMetazoa"/>
        </authorList>
    </citation>
    <scope>IDENTIFICATION</scope>
</reference>
<evidence type="ECO:0000256" key="3">
    <source>
        <dbReference type="ARBA" id="ARBA00022771"/>
    </source>
</evidence>
<dbReference type="PROSITE" id="PS50089">
    <property type="entry name" value="ZF_RING_2"/>
    <property type="match status" value="1"/>
</dbReference>
<evidence type="ECO:0000259" key="7">
    <source>
        <dbReference type="PROSITE" id="PS50089"/>
    </source>
</evidence>
<dbReference type="InParanoid" id="A0A7M7NG30"/>
<dbReference type="SMART" id="SM00336">
    <property type="entry name" value="BBOX"/>
    <property type="match status" value="2"/>
</dbReference>
<sequence>MAEKTKEEKAPSSSENLTCPLCLDIFDEATILTSCGHTFCRKCLKNYDLSHQDLDHMLCPLCRKITKLSANRVDDFLTNVTVNGLVDNYHAQCGGMNSVLEMRPKCTACKFQQDAVSFCCTCNNYICDRCLDCHQFLKVYEDHEIVSIQDINNGKVRIGHLSEKCCIHRQENKDMFCEDCKVHVCLKCVIVGHQNHKIKNQADFEQQLRLKVNDLVQRCAAKKTELEKNIQNVEVQRHEVYVAVQKLLDDVSQAYSIKAKKLDENHRNLIEQINALKRSFDDNLNVLKFNNRQRIKSICSSITLVANDRLGRLETDNLSAHTLLCEELDAMLKKATDHTSAAAITKKAQKKRFKPADNRLDLGSISESDPKLQVIQCVDLRGLMWGMTQYSDDSVAIGYYLTHGIDIIDSAGKKHQYANIPSDMKCYDLVFQQDRSLCVSRGKKEAQIYSPNGSRKSTIHVKGDPIFFRLNRSPSDEILIANYDKKVYIYNPTGSTLKHTVPTKHNETSQVSATRSGLIVTSSCYTDPSVLTVYDRDGNAGKSLQAPYDVYLYAAVDEQDRVYVASVDQANGNVVIRLYDLDGLNMKERVEFNVLSLKLGFHWCYLASLSPDMLAFSCYKKLYFIKVSL</sequence>
<keyword evidence="6" id="KW-0175">Coiled coil</keyword>
<evidence type="ECO:0000259" key="8">
    <source>
        <dbReference type="PROSITE" id="PS50119"/>
    </source>
</evidence>
<dbReference type="OrthoDB" id="342730at2759"/>
<keyword evidence="1" id="KW-0597">Phosphoprotein</keyword>
<dbReference type="PROSITE" id="PS50119">
    <property type="entry name" value="ZF_BBOX"/>
    <property type="match status" value="2"/>
</dbReference>
<dbReference type="PROSITE" id="PS00518">
    <property type="entry name" value="ZF_RING_1"/>
    <property type="match status" value="1"/>
</dbReference>
<dbReference type="InterPro" id="IPR013083">
    <property type="entry name" value="Znf_RING/FYVE/PHD"/>
</dbReference>
<accession>A0A7M7NG30</accession>
<dbReference type="SMART" id="SM00184">
    <property type="entry name" value="RING"/>
    <property type="match status" value="1"/>
</dbReference>
<dbReference type="Gene3D" id="2.120.10.30">
    <property type="entry name" value="TolB, C-terminal domain"/>
    <property type="match status" value="1"/>
</dbReference>
<feature type="domain" description="B box-type" evidence="8">
    <location>
        <begin position="101"/>
        <end position="148"/>
    </location>
</feature>
<dbReference type="InterPro" id="IPR047153">
    <property type="entry name" value="TRIM45/56/19-like"/>
</dbReference>
<dbReference type="Pfam" id="PF13445">
    <property type="entry name" value="zf-RING_UBOX"/>
    <property type="match status" value="1"/>
</dbReference>
<dbReference type="InterPro" id="IPR011042">
    <property type="entry name" value="6-blade_b-propeller_TolB-like"/>
</dbReference>
<evidence type="ECO:0000256" key="5">
    <source>
        <dbReference type="PROSITE-ProRule" id="PRU00024"/>
    </source>
</evidence>
<name>A0A7M7NG30_STRPU</name>
<keyword evidence="3 5" id="KW-0863">Zinc-finger</keyword>
<keyword evidence="4" id="KW-0862">Zinc</keyword>